<feature type="transmembrane region" description="Helical" evidence="7">
    <location>
        <begin position="272"/>
        <end position="295"/>
    </location>
</feature>
<organism evidence="10 11">
    <name type="scientific">Bacillus salacetis</name>
    <dbReference type="NCBI Taxonomy" id="2315464"/>
    <lineage>
        <taxon>Bacteria</taxon>
        <taxon>Bacillati</taxon>
        <taxon>Bacillota</taxon>
        <taxon>Bacilli</taxon>
        <taxon>Bacillales</taxon>
        <taxon>Bacillaceae</taxon>
        <taxon>Bacillus</taxon>
    </lineage>
</organism>
<evidence type="ECO:0000256" key="2">
    <source>
        <dbReference type="ARBA" id="ARBA00022448"/>
    </source>
</evidence>
<dbReference type="PROSITE" id="PS50928">
    <property type="entry name" value="ABC_TM1"/>
    <property type="match status" value="1"/>
</dbReference>
<feature type="transmembrane region" description="Helical" evidence="7">
    <location>
        <begin position="174"/>
        <end position="191"/>
    </location>
</feature>
<dbReference type="PANTHER" id="PTHR30465:SF44">
    <property type="entry name" value="ABC-TYPE DIPEPTIDE_OLIGOPEPTIDE TRANSPORT SYSTEM, PERMEASE COMPONENT"/>
    <property type="match status" value="1"/>
</dbReference>
<keyword evidence="3" id="KW-1003">Cell membrane</keyword>
<comment type="similarity">
    <text evidence="7">Belongs to the binding-protein-dependent transport system permease family.</text>
</comment>
<feature type="transmembrane region" description="Helical" evidence="7">
    <location>
        <begin position="134"/>
        <end position="154"/>
    </location>
</feature>
<dbReference type="EMBL" id="QXIR01000002">
    <property type="protein sequence ID" value="RIW38481.1"/>
    <property type="molecule type" value="Genomic_DNA"/>
</dbReference>
<evidence type="ECO:0000256" key="3">
    <source>
        <dbReference type="ARBA" id="ARBA00022475"/>
    </source>
</evidence>
<dbReference type="GO" id="GO:0055085">
    <property type="term" value="P:transmembrane transport"/>
    <property type="evidence" value="ECO:0007669"/>
    <property type="project" value="InterPro"/>
</dbReference>
<dbReference type="RefSeq" id="WP_119545379.1">
    <property type="nucleotide sequence ID" value="NZ_QXIR01000002.1"/>
</dbReference>
<keyword evidence="6 7" id="KW-0472">Membrane</keyword>
<feature type="transmembrane region" description="Helical" evidence="7">
    <location>
        <begin position="97"/>
        <end position="122"/>
    </location>
</feature>
<feature type="signal peptide" evidence="8">
    <location>
        <begin position="1"/>
        <end position="22"/>
    </location>
</feature>
<sequence length="307" mass="35207">MARKFIHFMASLAALTASVVSICHLPALIFRDTPVPEDKPFMQMEKEFGFFPAEFFVQIKSTLIKLLHWNDISYIAQGTDVKRKIFPYILESYTYSLTLLFVSLLISLLFAVTLTIVTLYLPSFIQKAIGQISLILESLPDVFVVFSLQLGAVWVFKHTDLLVTEPYAVSGQKIYFLPILTLSLIPMIYLYKNTLFMYQNELGKPYVELGAAKGLGKFYILIKHVFPNVLLSFFYNLKFMYLLLISHMIILEYMYNIYGLLQFITNHPSYEIITVGVILLTLPLALLFLVIKLLLPKGVTYYDQTAV</sequence>
<keyword evidence="2 7" id="KW-0813">Transport</keyword>
<evidence type="ECO:0000313" key="10">
    <source>
        <dbReference type="EMBL" id="RIW38481.1"/>
    </source>
</evidence>
<dbReference type="PANTHER" id="PTHR30465">
    <property type="entry name" value="INNER MEMBRANE ABC TRANSPORTER"/>
    <property type="match status" value="1"/>
</dbReference>
<feature type="transmembrane region" description="Helical" evidence="7">
    <location>
        <begin position="239"/>
        <end position="260"/>
    </location>
</feature>
<evidence type="ECO:0000313" key="11">
    <source>
        <dbReference type="Proteomes" id="UP000265801"/>
    </source>
</evidence>
<dbReference type="GO" id="GO:0005886">
    <property type="term" value="C:plasma membrane"/>
    <property type="evidence" value="ECO:0007669"/>
    <property type="project" value="UniProtKB-SubCell"/>
</dbReference>
<dbReference type="SUPFAM" id="SSF161098">
    <property type="entry name" value="MetI-like"/>
    <property type="match status" value="1"/>
</dbReference>
<evidence type="ECO:0000256" key="4">
    <source>
        <dbReference type="ARBA" id="ARBA00022692"/>
    </source>
</evidence>
<name>A0A3A1RAR0_9BACI</name>
<dbReference type="Gene3D" id="1.10.3720.10">
    <property type="entry name" value="MetI-like"/>
    <property type="match status" value="1"/>
</dbReference>
<gene>
    <name evidence="10" type="ORF">D3H55_02800</name>
</gene>
<accession>A0A3A1RAR0</accession>
<dbReference type="Proteomes" id="UP000265801">
    <property type="component" value="Unassembled WGS sequence"/>
</dbReference>
<keyword evidence="4 7" id="KW-0812">Transmembrane</keyword>
<dbReference type="Pfam" id="PF00528">
    <property type="entry name" value="BPD_transp_1"/>
    <property type="match status" value="1"/>
</dbReference>
<feature type="domain" description="ABC transmembrane type-1" evidence="9">
    <location>
        <begin position="93"/>
        <end position="291"/>
    </location>
</feature>
<dbReference type="InterPro" id="IPR035906">
    <property type="entry name" value="MetI-like_sf"/>
</dbReference>
<dbReference type="CDD" id="cd06261">
    <property type="entry name" value="TM_PBP2"/>
    <property type="match status" value="1"/>
</dbReference>
<evidence type="ECO:0000256" key="5">
    <source>
        <dbReference type="ARBA" id="ARBA00022989"/>
    </source>
</evidence>
<keyword evidence="11" id="KW-1185">Reference proteome</keyword>
<evidence type="ECO:0000259" key="9">
    <source>
        <dbReference type="PROSITE" id="PS50928"/>
    </source>
</evidence>
<reference evidence="10 11" key="1">
    <citation type="submission" date="2018-09" db="EMBL/GenBank/DDBJ databases">
        <title>Bacillus saliacetes sp. nov., isolated from Thai shrimp paste (Ka-pi).</title>
        <authorList>
            <person name="Daroonpunt R."/>
            <person name="Tanasupawat S."/>
            <person name="Yiamsombut S."/>
        </authorList>
    </citation>
    <scope>NUCLEOTIDE SEQUENCE [LARGE SCALE GENOMIC DNA]</scope>
    <source>
        <strain evidence="10 11">SKP7-4</strain>
    </source>
</reference>
<keyword evidence="5 7" id="KW-1133">Transmembrane helix</keyword>
<evidence type="ECO:0000256" key="6">
    <source>
        <dbReference type="ARBA" id="ARBA00023136"/>
    </source>
</evidence>
<dbReference type="AlphaFoldDB" id="A0A3A1RAR0"/>
<protein>
    <submittedName>
        <fullName evidence="10">ABC transporter permease subunit</fullName>
    </submittedName>
</protein>
<dbReference type="OrthoDB" id="2943901at2"/>
<evidence type="ECO:0000256" key="8">
    <source>
        <dbReference type="SAM" id="SignalP"/>
    </source>
</evidence>
<dbReference type="InterPro" id="IPR000515">
    <property type="entry name" value="MetI-like"/>
</dbReference>
<comment type="subcellular location">
    <subcellularLocation>
        <location evidence="1 7">Cell membrane</location>
        <topology evidence="1 7">Multi-pass membrane protein</topology>
    </subcellularLocation>
</comment>
<keyword evidence="8" id="KW-0732">Signal</keyword>
<evidence type="ECO:0000256" key="1">
    <source>
        <dbReference type="ARBA" id="ARBA00004651"/>
    </source>
</evidence>
<comment type="caution">
    <text evidence="10">The sequence shown here is derived from an EMBL/GenBank/DDBJ whole genome shotgun (WGS) entry which is preliminary data.</text>
</comment>
<evidence type="ECO:0000256" key="7">
    <source>
        <dbReference type="RuleBase" id="RU363032"/>
    </source>
</evidence>
<proteinExistence type="inferred from homology"/>
<feature type="chain" id="PRO_5017230934" evidence="8">
    <location>
        <begin position="23"/>
        <end position="307"/>
    </location>
</feature>